<keyword evidence="1" id="KW-0812">Transmembrane</keyword>
<proteinExistence type="predicted"/>
<gene>
    <name evidence="2" type="ORF">ATANTOWER_029190</name>
</gene>
<dbReference type="Proteomes" id="UP001345963">
    <property type="component" value="Unassembled WGS sequence"/>
</dbReference>
<evidence type="ECO:0000313" key="3">
    <source>
        <dbReference type="Proteomes" id="UP001345963"/>
    </source>
</evidence>
<evidence type="ECO:0000256" key="1">
    <source>
        <dbReference type="SAM" id="Phobius"/>
    </source>
</evidence>
<reference evidence="2 3" key="1">
    <citation type="submission" date="2021-07" db="EMBL/GenBank/DDBJ databases">
        <authorList>
            <person name="Palmer J.M."/>
        </authorList>
    </citation>
    <scope>NUCLEOTIDE SEQUENCE [LARGE SCALE GENOMIC DNA]</scope>
    <source>
        <strain evidence="2 3">AT_MEX2019</strain>
        <tissue evidence="2">Muscle</tissue>
    </source>
</reference>
<protein>
    <submittedName>
        <fullName evidence="2">Uncharacterized protein</fullName>
    </submittedName>
</protein>
<comment type="caution">
    <text evidence="2">The sequence shown here is derived from an EMBL/GenBank/DDBJ whole genome shotgun (WGS) entry which is preliminary data.</text>
</comment>
<evidence type="ECO:0000313" key="2">
    <source>
        <dbReference type="EMBL" id="MED6256569.1"/>
    </source>
</evidence>
<organism evidence="2 3">
    <name type="scientific">Ataeniobius toweri</name>
    <dbReference type="NCBI Taxonomy" id="208326"/>
    <lineage>
        <taxon>Eukaryota</taxon>
        <taxon>Metazoa</taxon>
        <taxon>Chordata</taxon>
        <taxon>Craniata</taxon>
        <taxon>Vertebrata</taxon>
        <taxon>Euteleostomi</taxon>
        <taxon>Actinopterygii</taxon>
        <taxon>Neopterygii</taxon>
        <taxon>Teleostei</taxon>
        <taxon>Neoteleostei</taxon>
        <taxon>Acanthomorphata</taxon>
        <taxon>Ovalentaria</taxon>
        <taxon>Atherinomorphae</taxon>
        <taxon>Cyprinodontiformes</taxon>
        <taxon>Goodeidae</taxon>
        <taxon>Ataeniobius</taxon>
    </lineage>
</organism>
<sequence length="101" mass="11075">MSANLLTLMDPGREMDFDHVTNVIFIYNSIHITNCQNGNVTVSSIILFCVLFCVVVCGAGHVMSLASSEQKGLIFIQRSGLSLPVRGQSRCRQGRNTDNRG</sequence>
<keyword evidence="1" id="KW-0472">Membrane</keyword>
<dbReference type="EMBL" id="JAHUTI010076336">
    <property type="protein sequence ID" value="MED6256569.1"/>
    <property type="molecule type" value="Genomic_DNA"/>
</dbReference>
<accession>A0ABU7C4R7</accession>
<name>A0ABU7C4R7_9TELE</name>
<keyword evidence="3" id="KW-1185">Reference proteome</keyword>
<feature type="transmembrane region" description="Helical" evidence="1">
    <location>
        <begin position="45"/>
        <end position="66"/>
    </location>
</feature>
<keyword evidence="1" id="KW-1133">Transmembrane helix</keyword>